<dbReference type="InterPro" id="IPR027470">
    <property type="entry name" value="Cation_efflux_CTD"/>
</dbReference>
<evidence type="ECO:0000256" key="7">
    <source>
        <dbReference type="SAM" id="Phobius"/>
    </source>
</evidence>
<evidence type="ECO:0000259" key="8">
    <source>
        <dbReference type="Pfam" id="PF01545"/>
    </source>
</evidence>
<evidence type="ECO:0000256" key="6">
    <source>
        <dbReference type="ARBA" id="ARBA00023136"/>
    </source>
</evidence>
<dbReference type="Pfam" id="PF16916">
    <property type="entry name" value="ZT_dimer"/>
    <property type="match status" value="1"/>
</dbReference>
<dbReference type="EMBL" id="FOQD01000007">
    <property type="protein sequence ID" value="SFI27167.1"/>
    <property type="molecule type" value="Genomic_DNA"/>
</dbReference>
<dbReference type="GO" id="GO:0005886">
    <property type="term" value="C:plasma membrane"/>
    <property type="evidence" value="ECO:0007669"/>
    <property type="project" value="TreeGrafter"/>
</dbReference>
<feature type="transmembrane region" description="Helical" evidence="7">
    <location>
        <begin position="106"/>
        <end position="124"/>
    </location>
</feature>
<protein>
    <submittedName>
        <fullName evidence="10">Cation diffusion facilitator family transporter</fullName>
    </submittedName>
</protein>
<dbReference type="STRING" id="1576369.SAMN05421753_107136"/>
<comment type="subcellular location">
    <subcellularLocation>
        <location evidence="1">Membrane</location>
        <topology evidence="1">Multi-pass membrane protein</topology>
    </subcellularLocation>
</comment>
<evidence type="ECO:0000256" key="2">
    <source>
        <dbReference type="ARBA" id="ARBA00008114"/>
    </source>
</evidence>
<evidence type="ECO:0000256" key="5">
    <source>
        <dbReference type="ARBA" id="ARBA00022989"/>
    </source>
</evidence>
<dbReference type="Proteomes" id="UP000199518">
    <property type="component" value="Unassembled WGS sequence"/>
</dbReference>
<accession>A0A1I3GUU8</accession>
<gene>
    <name evidence="10" type="ORF">SAMN05421753_107136</name>
</gene>
<sequence length="322" mass="34693">MNPPDLREPVGGFPGAVTPDESFEKARRQRLVDLTRVTVIGIVVRLGVIAAEFLGVWVSDSAALLADAVSSLFDVVSSLVLLAAMHFAAKPPDDDHPFGHGRAEPLAGFQLGILLFGTGVWLAAKNLFAISQGQSHHIIPGWLWLIPACATVILTVITWRIWKAGKRTRSSALQAEAMHFQIDAVTSLLTAGTLLAAALLPEFSAILDHAGGGVLAIVMLVLGASAALENLHPLLDRIPQSEDFDRVKQSALLIEGVIDVEKLRIQHAGPDAHVNIDIEVDPQITVEASHAIAQKVRARIQTDWPLVREVVVHVEPFYAGDH</sequence>
<dbReference type="GO" id="GO:0015093">
    <property type="term" value="F:ferrous iron transmembrane transporter activity"/>
    <property type="evidence" value="ECO:0007669"/>
    <property type="project" value="TreeGrafter"/>
</dbReference>
<feature type="domain" description="Cation efflux protein transmembrane" evidence="8">
    <location>
        <begin position="39"/>
        <end position="234"/>
    </location>
</feature>
<feature type="domain" description="Cation efflux protein cytoplasmic" evidence="9">
    <location>
        <begin position="239"/>
        <end position="317"/>
    </location>
</feature>
<dbReference type="InterPro" id="IPR027469">
    <property type="entry name" value="Cation_efflux_TMD_sf"/>
</dbReference>
<dbReference type="SUPFAM" id="SSF160240">
    <property type="entry name" value="Cation efflux protein cytoplasmic domain-like"/>
    <property type="match status" value="1"/>
</dbReference>
<feature type="transmembrane region" description="Helical" evidence="7">
    <location>
        <begin position="206"/>
        <end position="228"/>
    </location>
</feature>
<dbReference type="InterPro" id="IPR002524">
    <property type="entry name" value="Cation_efflux"/>
</dbReference>
<dbReference type="GO" id="GO:0015341">
    <property type="term" value="F:zinc efflux antiporter activity"/>
    <property type="evidence" value="ECO:0007669"/>
    <property type="project" value="TreeGrafter"/>
</dbReference>
<dbReference type="NCBIfam" id="TIGR01297">
    <property type="entry name" value="CDF"/>
    <property type="match status" value="1"/>
</dbReference>
<organism evidence="10 11">
    <name type="scientific">Planctomicrobium piriforme</name>
    <dbReference type="NCBI Taxonomy" id="1576369"/>
    <lineage>
        <taxon>Bacteria</taxon>
        <taxon>Pseudomonadati</taxon>
        <taxon>Planctomycetota</taxon>
        <taxon>Planctomycetia</taxon>
        <taxon>Planctomycetales</taxon>
        <taxon>Planctomycetaceae</taxon>
        <taxon>Planctomicrobium</taxon>
    </lineage>
</organism>
<dbReference type="InterPro" id="IPR058533">
    <property type="entry name" value="Cation_efflux_TM"/>
</dbReference>
<keyword evidence="11" id="KW-1185">Reference proteome</keyword>
<dbReference type="AlphaFoldDB" id="A0A1I3GUU8"/>
<dbReference type="GO" id="GO:0015086">
    <property type="term" value="F:cadmium ion transmembrane transporter activity"/>
    <property type="evidence" value="ECO:0007669"/>
    <property type="project" value="TreeGrafter"/>
</dbReference>
<reference evidence="11" key="1">
    <citation type="submission" date="2016-10" db="EMBL/GenBank/DDBJ databases">
        <authorList>
            <person name="Varghese N."/>
            <person name="Submissions S."/>
        </authorList>
    </citation>
    <scope>NUCLEOTIDE SEQUENCE [LARGE SCALE GENOMIC DNA]</scope>
    <source>
        <strain evidence="11">DSM 26348</strain>
    </source>
</reference>
<keyword evidence="4 7" id="KW-0812">Transmembrane</keyword>
<proteinExistence type="inferred from homology"/>
<evidence type="ECO:0000256" key="4">
    <source>
        <dbReference type="ARBA" id="ARBA00022692"/>
    </source>
</evidence>
<keyword evidence="3" id="KW-0813">Transport</keyword>
<evidence type="ECO:0000256" key="3">
    <source>
        <dbReference type="ARBA" id="ARBA00022448"/>
    </source>
</evidence>
<dbReference type="PANTHER" id="PTHR43840:SF15">
    <property type="entry name" value="MITOCHONDRIAL METAL TRANSPORTER 1-RELATED"/>
    <property type="match status" value="1"/>
</dbReference>
<feature type="transmembrane region" description="Helical" evidence="7">
    <location>
        <begin position="37"/>
        <end position="58"/>
    </location>
</feature>
<dbReference type="InterPro" id="IPR050291">
    <property type="entry name" value="CDF_Transporter"/>
</dbReference>
<dbReference type="Gene3D" id="1.20.1510.10">
    <property type="entry name" value="Cation efflux protein transmembrane domain"/>
    <property type="match status" value="1"/>
</dbReference>
<dbReference type="Gene3D" id="3.30.70.1350">
    <property type="entry name" value="Cation efflux protein, cytoplasmic domain"/>
    <property type="match status" value="1"/>
</dbReference>
<dbReference type="GO" id="GO:0006882">
    <property type="term" value="P:intracellular zinc ion homeostasis"/>
    <property type="evidence" value="ECO:0007669"/>
    <property type="project" value="TreeGrafter"/>
</dbReference>
<name>A0A1I3GUU8_9PLAN</name>
<dbReference type="PANTHER" id="PTHR43840">
    <property type="entry name" value="MITOCHONDRIAL METAL TRANSPORTER 1-RELATED"/>
    <property type="match status" value="1"/>
</dbReference>
<comment type="similarity">
    <text evidence="2">Belongs to the cation diffusion facilitator (CDF) transporter (TC 2.A.4) family.</text>
</comment>
<dbReference type="Pfam" id="PF01545">
    <property type="entry name" value="Cation_efflux"/>
    <property type="match status" value="1"/>
</dbReference>
<evidence type="ECO:0000313" key="10">
    <source>
        <dbReference type="EMBL" id="SFI27167.1"/>
    </source>
</evidence>
<keyword evidence="6 7" id="KW-0472">Membrane</keyword>
<feature type="transmembrane region" description="Helical" evidence="7">
    <location>
        <begin position="182"/>
        <end position="200"/>
    </location>
</feature>
<dbReference type="RefSeq" id="WP_092049970.1">
    <property type="nucleotide sequence ID" value="NZ_FOQD01000007.1"/>
</dbReference>
<dbReference type="SUPFAM" id="SSF161111">
    <property type="entry name" value="Cation efflux protein transmembrane domain-like"/>
    <property type="match status" value="1"/>
</dbReference>
<evidence type="ECO:0000259" key="9">
    <source>
        <dbReference type="Pfam" id="PF16916"/>
    </source>
</evidence>
<feature type="transmembrane region" description="Helical" evidence="7">
    <location>
        <begin position="144"/>
        <end position="162"/>
    </location>
</feature>
<keyword evidence="5 7" id="KW-1133">Transmembrane helix</keyword>
<evidence type="ECO:0000313" key="11">
    <source>
        <dbReference type="Proteomes" id="UP000199518"/>
    </source>
</evidence>
<evidence type="ECO:0000256" key="1">
    <source>
        <dbReference type="ARBA" id="ARBA00004141"/>
    </source>
</evidence>
<dbReference type="InterPro" id="IPR036837">
    <property type="entry name" value="Cation_efflux_CTD_sf"/>
</dbReference>
<dbReference type="OrthoDB" id="9806522at2"/>